<organism evidence="1 2">
    <name type="scientific">Taklimakanibacter albus</name>
    <dbReference type="NCBI Taxonomy" id="2800327"/>
    <lineage>
        <taxon>Bacteria</taxon>
        <taxon>Pseudomonadati</taxon>
        <taxon>Pseudomonadota</taxon>
        <taxon>Alphaproteobacteria</taxon>
        <taxon>Hyphomicrobiales</taxon>
        <taxon>Aestuariivirgaceae</taxon>
        <taxon>Taklimakanibacter</taxon>
    </lineage>
</organism>
<accession>A0ACC5RFP4</accession>
<evidence type="ECO:0000313" key="2">
    <source>
        <dbReference type="Proteomes" id="UP000616151"/>
    </source>
</evidence>
<keyword evidence="2" id="KW-1185">Reference proteome</keyword>
<comment type="caution">
    <text evidence="1">The sequence shown here is derived from an EMBL/GenBank/DDBJ whole genome shotgun (WGS) entry which is preliminary data.</text>
</comment>
<evidence type="ECO:0000313" key="1">
    <source>
        <dbReference type="EMBL" id="MBK1871541.1"/>
    </source>
</evidence>
<reference evidence="1" key="1">
    <citation type="submission" date="2021-01" db="EMBL/GenBank/DDBJ databases">
        <authorList>
            <person name="Sun Q."/>
        </authorList>
    </citation>
    <scope>NUCLEOTIDE SEQUENCE</scope>
    <source>
        <strain evidence="1">YIM B02566</strain>
    </source>
</reference>
<dbReference type="EMBL" id="JAENHL010000009">
    <property type="protein sequence ID" value="MBK1871541.1"/>
    <property type="molecule type" value="Genomic_DNA"/>
</dbReference>
<proteinExistence type="predicted"/>
<gene>
    <name evidence="1" type="ORF">JHL16_34565</name>
</gene>
<sequence length="59" mass="6732">MKYILIILLGLEGYQSGKAVDHIEFDEKLACEVAKDRIERTYTETYRSHGLITVCVLKG</sequence>
<protein>
    <submittedName>
        <fullName evidence="1">Uncharacterized protein</fullName>
    </submittedName>
</protein>
<name>A0ACC5RFP4_9HYPH</name>
<dbReference type="Proteomes" id="UP000616151">
    <property type="component" value="Unassembled WGS sequence"/>
</dbReference>